<proteinExistence type="predicted"/>
<feature type="region of interest" description="Disordered" evidence="1">
    <location>
        <begin position="163"/>
        <end position="192"/>
    </location>
</feature>
<gene>
    <name evidence="2" type="ORF">J2S73_001258</name>
</gene>
<dbReference type="InterPro" id="IPR009679">
    <property type="entry name" value="Phage_186_CII-like"/>
</dbReference>
<feature type="compositionally biased region" description="Basic and acidic residues" evidence="1">
    <location>
        <begin position="164"/>
        <end position="192"/>
    </location>
</feature>
<evidence type="ECO:0000313" key="3">
    <source>
        <dbReference type="Proteomes" id="UP001229244"/>
    </source>
</evidence>
<organism evidence="2 3">
    <name type="scientific">Amorphus orientalis</name>
    <dbReference type="NCBI Taxonomy" id="649198"/>
    <lineage>
        <taxon>Bacteria</taxon>
        <taxon>Pseudomonadati</taxon>
        <taxon>Pseudomonadota</taxon>
        <taxon>Alphaproteobacteria</taxon>
        <taxon>Hyphomicrobiales</taxon>
        <taxon>Amorphaceae</taxon>
        <taxon>Amorphus</taxon>
    </lineage>
</organism>
<sequence>MADHARPHRSSDYLRLKAMTRRLVHAAGGIEAASLATRVGPQRISTYQRPHEPDFIPIDVVADLQADTDDLSVLRELARLAGAVVVPLPETPDEAGGPWHRHLADVASETSDVIKRLSESLADDGVVTAVESRNMHLTDEVDEAINALMRLRHRLEVVEGVSRGVERSDREVGGGVERSDREVSRGDREGGS</sequence>
<evidence type="ECO:0000313" key="2">
    <source>
        <dbReference type="EMBL" id="MDQ0314821.1"/>
    </source>
</evidence>
<comment type="caution">
    <text evidence="2">The sequence shown here is derived from an EMBL/GenBank/DDBJ whole genome shotgun (WGS) entry which is preliminary data.</text>
</comment>
<dbReference type="GO" id="GO:0003677">
    <property type="term" value="F:DNA binding"/>
    <property type="evidence" value="ECO:0007669"/>
    <property type="project" value="InterPro"/>
</dbReference>
<reference evidence="2" key="1">
    <citation type="submission" date="2023-07" db="EMBL/GenBank/DDBJ databases">
        <title>Genomic Encyclopedia of Type Strains, Phase IV (KMG-IV): sequencing the most valuable type-strain genomes for metagenomic binning, comparative biology and taxonomic classification.</title>
        <authorList>
            <person name="Goeker M."/>
        </authorList>
    </citation>
    <scope>NUCLEOTIDE SEQUENCE</scope>
    <source>
        <strain evidence="2">DSM 21202</strain>
    </source>
</reference>
<accession>A0AAE3VML6</accession>
<dbReference type="EMBL" id="JAUSUL010000001">
    <property type="protein sequence ID" value="MDQ0314821.1"/>
    <property type="molecule type" value="Genomic_DNA"/>
</dbReference>
<keyword evidence="3" id="KW-1185">Reference proteome</keyword>
<dbReference type="AlphaFoldDB" id="A0AAE3VML6"/>
<name>A0AAE3VML6_9HYPH</name>
<dbReference type="Pfam" id="PF06892">
    <property type="entry name" value="Phage_CP76"/>
    <property type="match status" value="1"/>
</dbReference>
<dbReference type="Proteomes" id="UP001229244">
    <property type="component" value="Unassembled WGS sequence"/>
</dbReference>
<dbReference type="RefSeq" id="WP_306884608.1">
    <property type="nucleotide sequence ID" value="NZ_JAUSUL010000001.1"/>
</dbReference>
<evidence type="ECO:0000256" key="1">
    <source>
        <dbReference type="SAM" id="MobiDB-lite"/>
    </source>
</evidence>
<protein>
    <submittedName>
        <fullName evidence="2">Uncharacterized protein</fullName>
    </submittedName>
</protein>